<organism evidence="2 3">
    <name type="scientific">Heterodera trifolii</name>
    <dbReference type="NCBI Taxonomy" id="157864"/>
    <lineage>
        <taxon>Eukaryota</taxon>
        <taxon>Metazoa</taxon>
        <taxon>Ecdysozoa</taxon>
        <taxon>Nematoda</taxon>
        <taxon>Chromadorea</taxon>
        <taxon>Rhabditida</taxon>
        <taxon>Tylenchina</taxon>
        <taxon>Tylenchomorpha</taxon>
        <taxon>Tylenchoidea</taxon>
        <taxon>Heteroderidae</taxon>
        <taxon>Heteroderinae</taxon>
        <taxon>Heterodera</taxon>
    </lineage>
</organism>
<sequence length="238" mass="26544">MAKIFVAIFGIILICAAFDGTVAKQCAKNVTTKCEDGKQNIVEGQSDISKGFPVTVKYLRTTVYNNKLVPTCYDSRPTVLLPGFTHFWEVHLIVPPNNYNVIKSGNVKMTITNPNYEKPLCLNGLSQYEALPSSLCNFDLCNFIGRNLCELLQRPGNHTVREMEQKAGWNATVVIPESPRIFGIPFVDLFAGEFNFEFLLETEGKEIAHLEVPTNLAFVPIGMQNEEDEDDDDGEGKC</sequence>
<name>A0ABD2K774_9BILA</name>
<dbReference type="Proteomes" id="UP001620626">
    <property type="component" value="Unassembled WGS sequence"/>
</dbReference>
<gene>
    <name evidence="2" type="ORF">niasHT_024510</name>
</gene>
<dbReference type="AlphaFoldDB" id="A0ABD2K774"/>
<keyword evidence="3" id="KW-1185">Reference proteome</keyword>
<dbReference type="EMBL" id="JBICBT010000819">
    <property type="protein sequence ID" value="KAL3098756.1"/>
    <property type="molecule type" value="Genomic_DNA"/>
</dbReference>
<keyword evidence="1" id="KW-0732">Signal</keyword>
<comment type="caution">
    <text evidence="2">The sequence shown here is derived from an EMBL/GenBank/DDBJ whole genome shotgun (WGS) entry which is preliminary data.</text>
</comment>
<evidence type="ECO:0000256" key="1">
    <source>
        <dbReference type="SAM" id="SignalP"/>
    </source>
</evidence>
<accession>A0ABD2K774</accession>
<feature type="chain" id="PRO_5044887272" evidence="1">
    <location>
        <begin position="24"/>
        <end position="238"/>
    </location>
</feature>
<proteinExistence type="predicted"/>
<feature type="signal peptide" evidence="1">
    <location>
        <begin position="1"/>
        <end position="23"/>
    </location>
</feature>
<evidence type="ECO:0000313" key="3">
    <source>
        <dbReference type="Proteomes" id="UP001620626"/>
    </source>
</evidence>
<protein>
    <submittedName>
        <fullName evidence="2">Uncharacterized protein</fullName>
    </submittedName>
</protein>
<reference evidence="2 3" key="1">
    <citation type="submission" date="2024-10" db="EMBL/GenBank/DDBJ databases">
        <authorList>
            <person name="Kim D."/>
        </authorList>
    </citation>
    <scope>NUCLEOTIDE SEQUENCE [LARGE SCALE GENOMIC DNA]</scope>
    <source>
        <strain evidence="2">BH-2024</strain>
    </source>
</reference>
<evidence type="ECO:0000313" key="2">
    <source>
        <dbReference type="EMBL" id="KAL3098756.1"/>
    </source>
</evidence>